<dbReference type="PATRIC" id="fig|1188261.3.peg.1817"/>
<sequence length="53" mass="6559">MKEKDLDLKKNLNEDVFEMIRRYEEAGKTKEEFLEDLNVIYQEFLKENKNNEF</sequence>
<accession>U6SR25</accession>
<evidence type="ECO:0000313" key="2">
    <source>
        <dbReference type="Proteomes" id="UP000017170"/>
    </source>
</evidence>
<gene>
    <name evidence="1" type="ORF">A33I_11890</name>
</gene>
<name>U6SR25_9BACI</name>
<dbReference type="EMBL" id="ATAE01000026">
    <property type="protein sequence ID" value="ERN53330.1"/>
    <property type="molecule type" value="Genomic_DNA"/>
</dbReference>
<evidence type="ECO:0000313" key="1">
    <source>
        <dbReference type="EMBL" id="ERN53330.1"/>
    </source>
</evidence>
<organism evidence="1 2">
    <name type="scientific">Alkalihalophilus marmarensis DSM 21297</name>
    <dbReference type="NCBI Taxonomy" id="1188261"/>
    <lineage>
        <taxon>Bacteria</taxon>
        <taxon>Bacillati</taxon>
        <taxon>Bacillota</taxon>
        <taxon>Bacilli</taxon>
        <taxon>Bacillales</taxon>
        <taxon>Bacillaceae</taxon>
        <taxon>Alkalihalophilus</taxon>
    </lineage>
</organism>
<dbReference type="Proteomes" id="UP000017170">
    <property type="component" value="Unassembled WGS sequence"/>
</dbReference>
<dbReference type="AlphaFoldDB" id="U6SR25"/>
<keyword evidence="2" id="KW-1185">Reference proteome</keyword>
<dbReference type="RefSeq" id="WP_022628097.1">
    <property type="nucleotide sequence ID" value="NZ_ATAE01000026.1"/>
</dbReference>
<reference evidence="1 2" key="1">
    <citation type="journal article" date="2013" name="Genome Announc.">
        <title>Genome Sequence of the Extreme Obligate Alkaliphile Bacillus marmarensis Strain DSM 21297.</title>
        <authorList>
            <person name="Wernick D.G."/>
            <person name="Choi K.Y."/>
            <person name="Tat C.A."/>
            <person name="Lafontaine Rivera J.G."/>
            <person name="Liao J.C."/>
        </authorList>
    </citation>
    <scope>NUCLEOTIDE SEQUENCE [LARGE SCALE GENOMIC DNA]</scope>
    <source>
        <strain evidence="1 2">DSM 21297</strain>
    </source>
</reference>
<proteinExistence type="predicted"/>
<comment type="caution">
    <text evidence="1">The sequence shown here is derived from an EMBL/GenBank/DDBJ whole genome shotgun (WGS) entry which is preliminary data.</text>
</comment>
<protein>
    <submittedName>
        <fullName evidence="1">Uncharacterized protein</fullName>
    </submittedName>
</protein>